<keyword evidence="3" id="KW-1185">Reference proteome</keyword>
<gene>
    <name evidence="2" type="ORF">SAMN04488073_0222</name>
</gene>
<evidence type="ECO:0000313" key="2">
    <source>
        <dbReference type="EMBL" id="SFR38610.1"/>
    </source>
</evidence>
<dbReference type="InterPro" id="IPR000182">
    <property type="entry name" value="GNAT_dom"/>
</dbReference>
<organism evidence="2 3">
    <name type="scientific">Marinobacter gudaonensis</name>
    <dbReference type="NCBI Taxonomy" id="375760"/>
    <lineage>
        <taxon>Bacteria</taxon>
        <taxon>Pseudomonadati</taxon>
        <taxon>Pseudomonadota</taxon>
        <taxon>Gammaproteobacteria</taxon>
        <taxon>Pseudomonadales</taxon>
        <taxon>Marinobacteraceae</taxon>
        <taxon>Marinobacter</taxon>
    </lineage>
</organism>
<evidence type="ECO:0000313" key="3">
    <source>
        <dbReference type="Proteomes" id="UP000199290"/>
    </source>
</evidence>
<dbReference type="RefSeq" id="WP_091985046.1">
    <property type="nucleotide sequence ID" value="NZ_FOYV01000001.1"/>
</dbReference>
<dbReference type="STRING" id="375760.SAMN04488073_0222"/>
<name>A0A1I6G8Y1_9GAMM</name>
<dbReference type="GO" id="GO:0016747">
    <property type="term" value="F:acyltransferase activity, transferring groups other than amino-acyl groups"/>
    <property type="evidence" value="ECO:0007669"/>
    <property type="project" value="InterPro"/>
</dbReference>
<dbReference type="OrthoDB" id="187903at2"/>
<dbReference type="EMBL" id="FOYV01000001">
    <property type="protein sequence ID" value="SFR38610.1"/>
    <property type="molecule type" value="Genomic_DNA"/>
</dbReference>
<accession>A0A1I6G8Y1</accession>
<dbReference type="Proteomes" id="UP000199290">
    <property type="component" value="Unassembled WGS sequence"/>
</dbReference>
<protein>
    <recommendedName>
        <fullName evidence="1">N-acetyltransferase domain-containing protein</fullName>
    </recommendedName>
</protein>
<reference evidence="3" key="1">
    <citation type="submission" date="2016-10" db="EMBL/GenBank/DDBJ databases">
        <authorList>
            <person name="Varghese N."/>
            <person name="Submissions S."/>
        </authorList>
    </citation>
    <scope>NUCLEOTIDE SEQUENCE [LARGE SCALE GENOMIC DNA]</scope>
    <source>
        <strain evidence="3">CGMCC 1.6294</strain>
    </source>
</reference>
<dbReference type="InterPro" id="IPR016181">
    <property type="entry name" value="Acyl_CoA_acyltransferase"/>
</dbReference>
<evidence type="ECO:0000259" key="1">
    <source>
        <dbReference type="PROSITE" id="PS51186"/>
    </source>
</evidence>
<dbReference type="Gene3D" id="3.40.630.30">
    <property type="match status" value="1"/>
</dbReference>
<sequence length="197" mass="22832">MAVTMVRLAGDQINPYLDDLARLRIEVFRSFPYLYDGDMAYERNYLDTYARSPDSLFVLALDGETVVGAATGIPMDHETDDFKGPFIEQGFEPEKIFYFGESVLLPEYRGQGIGVAFFDHREGHAREQGRFSHCCFCAVERPADHPLRPAGYEPLDAFWHNRGYRKVPELSTTYRWKDIDQPDETDKPMTFWLKRID</sequence>
<dbReference type="AlphaFoldDB" id="A0A1I6G8Y1"/>
<dbReference type="CDD" id="cd04301">
    <property type="entry name" value="NAT_SF"/>
    <property type="match status" value="1"/>
</dbReference>
<feature type="domain" description="N-acetyltransferase" evidence="1">
    <location>
        <begin position="4"/>
        <end position="194"/>
    </location>
</feature>
<proteinExistence type="predicted"/>
<dbReference type="Pfam" id="PF00583">
    <property type="entry name" value="Acetyltransf_1"/>
    <property type="match status" value="1"/>
</dbReference>
<dbReference type="PROSITE" id="PS51186">
    <property type="entry name" value="GNAT"/>
    <property type="match status" value="1"/>
</dbReference>
<dbReference type="SUPFAM" id="SSF55729">
    <property type="entry name" value="Acyl-CoA N-acyltransferases (Nat)"/>
    <property type="match status" value="1"/>
</dbReference>